<reference evidence="2" key="1">
    <citation type="journal article" date="2022" name="bioRxiv">
        <title>Sequencing and chromosome-scale assembly of the giantPleurodeles waltlgenome.</title>
        <authorList>
            <person name="Brown T."/>
            <person name="Elewa A."/>
            <person name="Iarovenko S."/>
            <person name="Subramanian E."/>
            <person name="Araus A.J."/>
            <person name="Petzold A."/>
            <person name="Susuki M."/>
            <person name="Suzuki K.-i.T."/>
            <person name="Hayashi T."/>
            <person name="Toyoda A."/>
            <person name="Oliveira C."/>
            <person name="Osipova E."/>
            <person name="Leigh N.D."/>
            <person name="Simon A."/>
            <person name="Yun M.H."/>
        </authorList>
    </citation>
    <scope>NUCLEOTIDE SEQUENCE</scope>
    <source>
        <strain evidence="2">20211129_DDA</strain>
        <tissue evidence="2">Liver</tissue>
    </source>
</reference>
<evidence type="ECO:0000313" key="2">
    <source>
        <dbReference type="EMBL" id="KAJ1192736.1"/>
    </source>
</evidence>
<feature type="region of interest" description="Disordered" evidence="1">
    <location>
        <begin position="1"/>
        <end position="24"/>
    </location>
</feature>
<protein>
    <submittedName>
        <fullName evidence="2">Uncharacterized protein</fullName>
    </submittedName>
</protein>
<dbReference type="AlphaFoldDB" id="A0AAV7UVT8"/>
<organism evidence="2 3">
    <name type="scientific">Pleurodeles waltl</name>
    <name type="common">Iberian ribbed newt</name>
    <dbReference type="NCBI Taxonomy" id="8319"/>
    <lineage>
        <taxon>Eukaryota</taxon>
        <taxon>Metazoa</taxon>
        <taxon>Chordata</taxon>
        <taxon>Craniata</taxon>
        <taxon>Vertebrata</taxon>
        <taxon>Euteleostomi</taxon>
        <taxon>Amphibia</taxon>
        <taxon>Batrachia</taxon>
        <taxon>Caudata</taxon>
        <taxon>Salamandroidea</taxon>
        <taxon>Salamandridae</taxon>
        <taxon>Pleurodelinae</taxon>
        <taxon>Pleurodeles</taxon>
    </lineage>
</organism>
<dbReference type="Proteomes" id="UP001066276">
    <property type="component" value="Chromosome 2_2"/>
</dbReference>
<name>A0AAV7UVT8_PLEWA</name>
<dbReference type="EMBL" id="JANPWB010000004">
    <property type="protein sequence ID" value="KAJ1192736.1"/>
    <property type="molecule type" value="Genomic_DNA"/>
</dbReference>
<evidence type="ECO:0000256" key="1">
    <source>
        <dbReference type="SAM" id="MobiDB-lite"/>
    </source>
</evidence>
<proteinExistence type="predicted"/>
<accession>A0AAV7UVT8</accession>
<keyword evidence="3" id="KW-1185">Reference proteome</keyword>
<feature type="compositionally biased region" description="Basic and acidic residues" evidence="1">
    <location>
        <begin position="8"/>
        <end position="17"/>
    </location>
</feature>
<comment type="caution">
    <text evidence="2">The sequence shown here is derived from an EMBL/GenBank/DDBJ whole genome shotgun (WGS) entry which is preliminary data.</text>
</comment>
<gene>
    <name evidence="2" type="ORF">NDU88_002042</name>
</gene>
<sequence>MGRIGCKPSERSMRRGNGEQQNPDLQVNRKVTGMLYCDLGMACGFEFTGGVHRSGSACLKRDLILEGRHSFALVEAPLLKMGEAIWRQRLLPNNSPDCRRLAVMGMQFWCSLLRLDGNDPSQRAEELHLMEPLDRPKA</sequence>
<evidence type="ECO:0000313" key="3">
    <source>
        <dbReference type="Proteomes" id="UP001066276"/>
    </source>
</evidence>